<keyword evidence="6" id="KW-0597">Phosphoprotein</keyword>
<dbReference type="InterPro" id="IPR001789">
    <property type="entry name" value="Sig_transdc_resp-reg_receiver"/>
</dbReference>
<evidence type="ECO:0000256" key="1">
    <source>
        <dbReference type="ARBA" id="ARBA00018672"/>
    </source>
</evidence>
<evidence type="ECO:0000256" key="2">
    <source>
        <dbReference type="ARBA" id="ARBA00023015"/>
    </source>
</evidence>
<dbReference type="InterPro" id="IPR009057">
    <property type="entry name" value="Homeodomain-like_sf"/>
</dbReference>
<dbReference type="Pfam" id="PF12833">
    <property type="entry name" value="HTH_18"/>
    <property type="match status" value="1"/>
</dbReference>
<evidence type="ECO:0000256" key="4">
    <source>
        <dbReference type="ARBA" id="ARBA00023163"/>
    </source>
</evidence>
<evidence type="ECO:0000313" key="11">
    <source>
        <dbReference type="Proteomes" id="UP000683246"/>
    </source>
</evidence>
<dbReference type="PROSITE" id="PS50110">
    <property type="entry name" value="RESPONSE_REGULATORY"/>
    <property type="match status" value="1"/>
</dbReference>
<dbReference type="GO" id="GO:0003700">
    <property type="term" value="F:DNA-binding transcription factor activity"/>
    <property type="evidence" value="ECO:0007669"/>
    <property type="project" value="InterPro"/>
</dbReference>
<dbReference type="SUPFAM" id="SSF52172">
    <property type="entry name" value="CheY-like"/>
    <property type="match status" value="1"/>
</dbReference>
<dbReference type="EMBL" id="CP058649">
    <property type="protein sequence ID" value="QUI22302.1"/>
    <property type="molecule type" value="Genomic_DNA"/>
</dbReference>
<keyword evidence="2" id="KW-0805">Transcription regulation</keyword>
<organism evidence="10 11">
    <name type="scientific">Vallitalea pronyensis</name>
    <dbReference type="NCBI Taxonomy" id="1348613"/>
    <lineage>
        <taxon>Bacteria</taxon>
        <taxon>Bacillati</taxon>
        <taxon>Bacillota</taxon>
        <taxon>Clostridia</taxon>
        <taxon>Lachnospirales</taxon>
        <taxon>Vallitaleaceae</taxon>
        <taxon>Vallitalea</taxon>
    </lineage>
</organism>
<keyword evidence="4" id="KW-0804">Transcription</keyword>
<comment type="function">
    <text evidence="5">May play the central regulatory role in sporulation. It may be an element of the effector pathway responsible for the activation of sporulation genes in response to nutritional stress. Spo0A may act in concert with spo0H (a sigma factor) to control the expression of some genes that are critical to the sporulation process.</text>
</comment>
<evidence type="ECO:0000313" key="10">
    <source>
        <dbReference type="EMBL" id="QUI22302.1"/>
    </source>
</evidence>
<dbReference type="KEGG" id="vpy:HZI73_08320"/>
<dbReference type="InterPro" id="IPR011006">
    <property type="entry name" value="CheY-like_superfamily"/>
</dbReference>
<dbReference type="SMART" id="SM00342">
    <property type="entry name" value="HTH_ARAC"/>
    <property type="match status" value="1"/>
</dbReference>
<feature type="region of interest" description="Disordered" evidence="7">
    <location>
        <begin position="505"/>
        <end position="525"/>
    </location>
</feature>
<evidence type="ECO:0000259" key="9">
    <source>
        <dbReference type="PROSITE" id="PS50110"/>
    </source>
</evidence>
<feature type="modified residue" description="4-aspartylphosphate" evidence="6">
    <location>
        <position position="56"/>
    </location>
</feature>
<protein>
    <recommendedName>
        <fullName evidence="1">Stage 0 sporulation protein A homolog</fullName>
    </recommendedName>
</protein>
<dbReference type="RefSeq" id="WP_212697786.1">
    <property type="nucleotide sequence ID" value="NZ_CP058649.1"/>
</dbReference>
<dbReference type="SMART" id="SM00448">
    <property type="entry name" value="REC"/>
    <property type="match status" value="1"/>
</dbReference>
<evidence type="ECO:0000256" key="7">
    <source>
        <dbReference type="SAM" id="MobiDB-lite"/>
    </source>
</evidence>
<dbReference type="CDD" id="cd17536">
    <property type="entry name" value="REC_YesN-like"/>
    <property type="match status" value="1"/>
</dbReference>
<dbReference type="PROSITE" id="PS01124">
    <property type="entry name" value="HTH_ARAC_FAMILY_2"/>
    <property type="match status" value="1"/>
</dbReference>
<name>A0A8J8SGF4_9FIRM</name>
<dbReference type="PANTHER" id="PTHR43280:SF34">
    <property type="entry name" value="ARAC-FAMILY TRANSCRIPTIONAL REGULATOR"/>
    <property type="match status" value="1"/>
</dbReference>
<dbReference type="SUPFAM" id="SSF46689">
    <property type="entry name" value="Homeodomain-like"/>
    <property type="match status" value="2"/>
</dbReference>
<dbReference type="Pfam" id="PF00072">
    <property type="entry name" value="Response_reg"/>
    <property type="match status" value="1"/>
</dbReference>
<dbReference type="AlphaFoldDB" id="A0A8J8SGF4"/>
<keyword evidence="11" id="KW-1185">Reference proteome</keyword>
<accession>A0A8J8SGF4</accession>
<feature type="domain" description="Response regulatory" evidence="9">
    <location>
        <begin position="3"/>
        <end position="120"/>
    </location>
</feature>
<proteinExistence type="predicted"/>
<evidence type="ECO:0000256" key="5">
    <source>
        <dbReference type="ARBA" id="ARBA00024867"/>
    </source>
</evidence>
<sequence length="525" mass="62387">MYNMLIVDDEQWISQGLATMVKRMECKDIGDIIYKFSGKDGLDAFQQNTIDLILTDICMPEMSGLTFIEAIRKKSDVPIGVISGYEDFVYVDKAYKQGIVGYMLKPIMFEELKEIIDKMISILKRREEEHQWNQKRDTMYTHTLIENKINRFLQLVRQNDESHMSITREMEGIFPFPYYAVGLVKIKKSEHKVVKEIEDEMANIYFEGTKKNVYHMIDYKNDLVIIFNFLEPECYKDVCQYMENLKTFAKDKKEDIVYSISSYMHGFQNIYTLHNEAYEANRYNALIQQDQVIKYGDYAPLKKSGKEDFQNKIKHFQCAVEITDKKAMMGYIDELFTTERLKHYCFSLIEWLYKTTCHVLSQLVQSNEVEMITEDISQFLSIKELRIYLKSWILKNINEKEELNYQSPVELALEFIKHNYHKDISLTYVSNVVSLNYSYFSKLFKEYTGMKFIDYLTQFRLSKAKEMLEDSTWSIEEISKSVGYKNYRHFTTSFKRQYHIKPSEMRKKRQSSGFFNTKNHDAKSI</sequence>
<evidence type="ECO:0000256" key="6">
    <source>
        <dbReference type="PROSITE-ProRule" id="PRU00169"/>
    </source>
</evidence>
<dbReference type="GO" id="GO:0043565">
    <property type="term" value="F:sequence-specific DNA binding"/>
    <property type="evidence" value="ECO:0007669"/>
    <property type="project" value="InterPro"/>
</dbReference>
<dbReference type="PANTHER" id="PTHR43280">
    <property type="entry name" value="ARAC-FAMILY TRANSCRIPTIONAL REGULATOR"/>
    <property type="match status" value="1"/>
</dbReference>
<dbReference type="InterPro" id="IPR018060">
    <property type="entry name" value="HTH_AraC"/>
</dbReference>
<dbReference type="Gene3D" id="1.10.10.60">
    <property type="entry name" value="Homeodomain-like"/>
    <property type="match status" value="2"/>
</dbReference>
<dbReference type="GO" id="GO:0000160">
    <property type="term" value="P:phosphorelay signal transduction system"/>
    <property type="evidence" value="ECO:0007669"/>
    <property type="project" value="InterPro"/>
</dbReference>
<keyword evidence="3" id="KW-0238">DNA-binding</keyword>
<evidence type="ECO:0000259" key="8">
    <source>
        <dbReference type="PROSITE" id="PS01124"/>
    </source>
</evidence>
<dbReference type="Gene3D" id="3.40.50.2300">
    <property type="match status" value="1"/>
</dbReference>
<feature type="domain" description="HTH araC/xylS-type" evidence="8">
    <location>
        <begin position="410"/>
        <end position="508"/>
    </location>
</feature>
<evidence type="ECO:0000256" key="3">
    <source>
        <dbReference type="ARBA" id="ARBA00023125"/>
    </source>
</evidence>
<gene>
    <name evidence="10" type="ORF">HZI73_08320</name>
</gene>
<dbReference type="Proteomes" id="UP000683246">
    <property type="component" value="Chromosome"/>
</dbReference>
<reference evidence="10" key="1">
    <citation type="submission" date="2020-07" db="EMBL/GenBank/DDBJ databases">
        <title>Vallitalea pronyensis genome.</title>
        <authorList>
            <person name="Postec A."/>
        </authorList>
    </citation>
    <scope>NUCLEOTIDE SEQUENCE</scope>
    <source>
        <strain evidence="10">FatNI3</strain>
    </source>
</reference>